<evidence type="ECO:0000259" key="1">
    <source>
        <dbReference type="Pfam" id="PF14279"/>
    </source>
</evidence>
<evidence type="ECO:0000313" key="2">
    <source>
        <dbReference type="EMBL" id="AKV07167.1"/>
    </source>
</evidence>
<dbReference type="Pfam" id="PF14279">
    <property type="entry name" value="HNH_5"/>
    <property type="match status" value="1"/>
</dbReference>
<proteinExistence type="predicted"/>
<name>A0A0K1QNC4_PSEFL</name>
<sequence length="425" mass="48797">MQELRIFFMTSNDGFEIGLHPITDESADLFNSLMQCFGEVVDGVLNIKAEQQASKDIKSKIQAFTDNFAPRFPHLNKLNKKISDLKEDEYFLVLRGLPQDTKIKHQLEVYLNFINEKKGQEFTADDFQAELEQSGDFLSDLLHNYNIDQPRTDRKTIIGNKKKSDRICRFCGKGLKDGVTFSKVAHAISEGLGNKNIILADECDSCNEYFGNEIEPQLITHLDIYRAFLGIKGKNGLPTITYKNAIITHQDDVPTLITQDIEKISDEEFIVTLHTKNKFNPLKLYKALVKISLSTINSNSIHDFKTTFEWLTSPDITPVELPKIARSVIHSGFSKHPEITNYIRKSDDQTLPHLFSEFRIGSFVYVFIVPFSEKDNLKFVAPNEFEAFWNRLEHYAAVKNWRFDRIDSASDITITEKIHIKKSTK</sequence>
<reference evidence="2 3" key="1">
    <citation type="journal article" date="2012" name="J. Bacteriol.">
        <title>Draft genome sequence of the cyanide-utilizing bacterium Pseudomonas fluorescens strain NCIMB 11764.</title>
        <authorList>
            <person name="Vilo C.A."/>
            <person name="Benedik M.J."/>
            <person name="Kunz D.A."/>
            <person name="Dong Q."/>
        </authorList>
    </citation>
    <scope>NUCLEOTIDE SEQUENCE [LARGE SCALE GENOMIC DNA]</scope>
    <source>
        <strain evidence="2 3">NCIMB 11764</strain>
    </source>
</reference>
<dbReference type="EMBL" id="CP010945">
    <property type="protein sequence ID" value="AKV07167.1"/>
    <property type="molecule type" value="Genomic_DNA"/>
</dbReference>
<dbReference type="InterPro" id="IPR029471">
    <property type="entry name" value="HNH_5"/>
</dbReference>
<accession>A0A0K1QNC4</accession>
<organism evidence="2 3">
    <name type="scientific">Pseudomonas fluorescens NCIMB 11764</name>
    <dbReference type="NCBI Taxonomy" id="1221522"/>
    <lineage>
        <taxon>Bacteria</taxon>
        <taxon>Pseudomonadati</taxon>
        <taxon>Pseudomonadota</taxon>
        <taxon>Gammaproteobacteria</taxon>
        <taxon>Pseudomonadales</taxon>
        <taxon>Pseudomonadaceae</taxon>
        <taxon>Pseudomonas</taxon>
    </lineage>
</organism>
<evidence type="ECO:0000313" key="3">
    <source>
        <dbReference type="Proteomes" id="UP000017175"/>
    </source>
</evidence>
<protein>
    <recommendedName>
        <fullName evidence="1">HNH endonuclease 5 domain-containing protein</fullName>
    </recommendedName>
</protein>
<feature type="domain" description="HNH endonuclease 5" evidence="1">
    <location>
        <begin position="168"/>
        <end position="222"/>
    </location>
</feature>
<dbReference type="AlphaFoldDB" id="A0A0K1QNC4"/>
<dbReference type="eggNOG" id="COG1396">
    <property type="taxonomic scope" value="Bacteria"/>
</dbReference>
<dbReference type="OrthoDB" id="255953at2"/>
<dbReference type="RefSeq" id="WP_017336898.1">
    <property type="nucleotide sequence ID" value="NZ_CP010945.1"/>
</dbReference>
<gene>
    <name evidence="2" type="ORF">B723_12385</name>
</gene>
<dbReference type="Proteomes" id="UP000017175">
    <property type="component" value="Chromosome"/>
</dbReference>